<evidence type="ECO:0000313" key="1">
    <source>
        <dbReference type="EMBL" id="UYV25181.1"/>
    </source>
</evidence>
<proteinExistence type="predicted"/>
<dbReference type="Proteomes" id="UP001163036">
    <property type="component" value="Chromosome 1"/>
</dbReference>
<gene>
    <name evidence="1" type="ORF">M5598_08775</name>
</gene>
<protein>
    <submittedName>
        <fullName evidence="1">Uncharacterized protein</fullName>
    </submittedName>
</protein>
<reference evidence="1" key="1">
    <citation type="submission" date="2022-05" db="EMBL/GenBank/DDBJ databases">
        <title>Megaplasmid of Vibrio parahaemolyticus.</title>
        <authorList>
            <person name="Strauch E."/>
            <person name="Borowiak M."/>
        </authorList>
    </citation>
    <scope>NUCLEOTIDE SEQUENCE</scope>
    <source>
        <strain evidence="1">16-VB00198</strain>
    </source>
</reference>
<dbReference type="AlphaFoldDB" id="A0AA46Z0T6"/>
<sequence length="137" mass="15134">MEKVVLVKSYFVPVGKEVMVKVPTGEKKAGFFGGEKDIYRKEKKWEQTGYSDCIVDSERLAADLQKAIESLNHDGFSVKMITPVISGDYAYKYQAQGISSSKRVLSETESVKGGASYGYGYGYSYTDSLLVIAEKNA</sequence>
<dbReference type="EMBL" id="CP097355">
    <property type="protein sequence ID" value="UYV25181.1"/>
    <property type="molecule type" value="Genomic_DNA"/>
</dbReference>
<name>A0AA46Z0T6_VIBPH</name>
<organism evidence="1 2">
    <name type="scientific">Vibrio parahaemolyticus</name>
    <dbReference type="NCBI Taxonomy" id="670"/>
    <lineage>
        <taxon>Bacteria</taxon>
        <taxon>Pseudomonadati</taxon>
        <taxon>Pseudomonadota</taxon>
        <taxon>Gammaproteobacteria</taxon>
        <taxon>Vibrionales</taxon>
        <taxon>Vibrionaceae</taxon>
        <taxon>Vibrio</taxon>
    </lineage>
</organism>
<evidence type="ECO:0000313" key="2">
    <source>
        <dbReference type="Proteomes" id="UP001163036"/>
    </source>
</evidence>
<accession>A0AA46Z0T6</accession>
<dbReference type="RefSeq" id="WP_031817702.1">
    <property type="nucleotide sequence ID" value="NZ_CP097355.1"/>
</dbReference>